<dbReference type="GO" id="GO:0019877">
    <property type="term" value="P:diaminopimelate biosynthetic process"/>
    <property type="evidence" value="ECO:0007669"/>
    <property type="project" value="UniProtKB-ARBA"/>
</dbReference>
<feature type="binding site" evidence="2">
    <location>
        <position position="106"/>
    </location>
    <ligand>
        <name>Mn(2+)</name>
        <dbReference type="ChEBI" id="CHEBI:29035"/>
        <label>2</label>
    </ligand>
</feature>
<dbReference type="AlphaFoldDB" id="A0A2W1N2W8"/>
<organism evidence="4 5">
    <name type="scientific">Putridiphycobacter roseus</name>
    <dbReference type="NCBI Taxonomy" id="2219161"/>
    <lineage>
        <taxon>Bacteria</taxon>
        <taxon>Pseudomonadati</taxon>
        <taxon>Bacteroidota</taxon>
        <taxon>Flavobacteriia</taxon>
        <taxon>Flavobacteriales</taxon>
        <taxon>Crocinitomicaceae</taxon>
        <taxon>Putridiphycobacter</taxon>
    </lineage>
</organism>
<reference evidence="4 5" key="1">
    <citation type="submission" date="2018-06" db="EMBL/GenBank/DDBJ databases">
        <title>The draft genome sequence of Crocinitomix sp. SM1701.</title>
        <authorList>
            <person name="Zhang X."/>
        </authorList>
    </citation>
    <scope>NUCLEOTIDE SEQUENCE [LARGE SCALE GENOMIC DNA]</scope>
    <source>
        <strain evidence="4 5">SM1701</strain>
    </source>
</reference>
<dbReference type="FunFam" id="3.30.70.360:FF:000001">
    <property type="entry name" value="N-acetyldiaminopimelate deacetylase"/>
    <property type="match status" value="1"/>
</dbReference>
<dbReference type="Pfam" id="PF07687">
    <property type="entry name" value="M20_dimer"/>
    <property type="match status" value="1"/>
</dbReference>
<feature type="domain" description="Peptidase M20 dimerisation" evidence="3">
    <location>
        <begin position="193"/>
        <end position="281"/>
    </location>
</feature>
<dbReference type="GO" id="GO:0050118">
    <property type="term" value="F:N-acetyldiaminopimelate deacetylase activity"/>
    <property type="evidence" value="ECO:0007669"/>
    <property type="project" value="UniProtKB-ARBA"/>
</dbReference>
<dbReference type="Pfam" id="PF01546">
    <property type="entry name" value="Peptidase_M20"/>
    <property type="match status" value="1"/>
</dbReference>
<dbReference type="OrthoDB" id="9776731at2"/>
<dbReference type="InterPro" id="IPR036264">
    <property type="entry name" value="Bact_exopeptidase_dim_dom"/>
</dbReference>
<comment type="caution">
    <text evidence="4">The sequence shown here is derived from an EMBL/GenBank/DDBJ whole genome shotgun (WGS) entry which is preliminary data.</text>
</comment>
<evidence type="ECO:0000256" key="1">
    <source>
        <dbReference type="ARBA" id="ARBA00022801"/>
    </source>
</evidence>
<feature type="binding site" evidence="2">
    <location>
        <position position="167"/>
    </location>
    <ligand>
        <name>Mn(2+)</name>
        <dbReference type="ChEBI" id="CHEBI:29035"/>
        <label>2</label>
    </ligand>
</feature>
<feature type="binding site" evidence="2">
    <location>
        <position position="366"/>
    </location>
    <ligand>
        <name>Mn(2+)</name>
        <dbReference type="ChEBI" id="CHEBI:29035"/>
        <label>2</label>
    </ligand>
</feature>
<dbReference type="EMBL" id="QKSB01000004">
    <property type="protein sequence ID" value="PZE17341.1"/>
    <property type="molecule type" value="Genomic_DNA"/>
</dbReference>
<dbReference type="Proteomes" id="UP000249248">
    <property type="component" value="Unassembled WGS sequence"/>
</dbReference>
<protein>
    <submittedName>
        <fullName evidence="4">Amidohydrolase</fullName>
    </submittedName>
</protein>
<sequence>MKKEIIQKQLNDLHQEVITIREHIHKNPELSFEEYETSKFIQSKLAEFGIHFQVIGKTGITGTIQPKGAVKKWIALRADIDALPILEETNAPYQSTKKGVMHACGHDVHTAMLLGTLKFIQQNIDSLEVGVKFIFQPGEEKLPGGASMLIAEGVLENPKVDEIYALHVFPELEAGAVGLKGGMYMASCDEIYMTIHGKGGHGAMPHQNIDPILITAHIITGLQQVISRNCNPAIPAVLSFGKIEGLGATNIIPNKVELAGTFRTMNEEWRAEAHHLIKKQATFIANGMGAKIDVNIVKGYPFLKNDEALTELTKQKLVKYFGENAVIDLPIRMTGEDFAFYGQQIPSTFIRIGTKNEKKGIVYPVHHSKFDIDSNALVVGMETFINIVFQKI</sequence>
<feature type="binding site" evidence="2">
    <location>
        <position position="140"/>
    </location>
    <ligand>
        <name>Mn(2+)</name>
        <dbReference type="ChEBI" id="CHEBI:29035"/>
        <label>2</label>
    </ligand>
</feature>
<evidence type="ECO:0000256" key="2">
    <source>
        <dbReference type="PIRSR" id="PIRSR005962-1"/>
    </source>
</evidence>
<comment type="cofactor">
    <cofactor evidence="2">
        <name>Mn(2+)</name>
        <dbReference type="ChEBI" id="CHEBI:29035"/>
    </cofactor>
    <text evidence="2">The Mn(2+) ion enhances activity.</text>
</comment>
<keyword evidence="2" id="KW-0479">Metal-binding</keyword>
<name>A0A2W1N2W8_9FLAO</name>
<dbReference type="InterPro" id="IPR002933">
    <property type="entry name" value="Peptidase_M20"/>
</dbReference>
<dbReference type="CDD" id="cd03886">
    <property type="entry name" value="M20_Acy1"/>
    <property type="match status" value="1"/>
</dbReference>
<dbReference type="GO" id="GO:0046872">
    <property type="term" value="F:metal ion binding"/>
    <property type="evidence" value="ECO:0007669"/>
    <property type="project" value="UniProtKB-KW"/>
</dbReference>
<dbReference type="SUPFAM" id="SSF55031">
    <property type="entry name" value="Bacterial exopeptidase dimerisation domain"/>
    <property type="match status" value="1"/>
</dbReference>
<dbReference type="PANTHER" id="PTHR11014">
    <property type="entry name" value="PEPTIDASE M20 FAMILY MEMBER"/>
    <property type="match status" value="1"/>
</dbReference>
<dbReference type="RefSeq" id="WP_111062866.1">
    <property type="nucleotide sequence ID" value="NZ_JBHUCU010000016.1"/>
</dbReference>
<gene>
    <name evidence="4" type="ORF">DNU06_08710</name>
</gene>
<dbReference type="InterPro" id="IPR017439">
    <property type="entry name" value="Amidohydrolase"/>
</dbReference>
<evidence type="ECO:0000313" key="5">
    <source>
        <dbReference type="Proteomes" id="UP000249248"/>
    </source>
</evidence>
<evidence type="ECO:0000313" key="4">
    <source>
        <dbReference type="EMBL" id="PZE17341.1"/>
    </source>
</evidence>
<feature type="binding site" evidence="2">
    <location>
        <position position="104"/>
    </location>
    <ligand>
        <name>Mn(2+)</name>
        <dbReference type="ChEBI" id="CHEBI:29035"/>
        <label>2</label>
    </ligand>
</feature>
<keyword evidence="2" id="KW-0464">Manganese</keyword>
<dbReference type="SUPFAM" id="SSF53187">
    <property type="entry name" value="Zn-dependent exopeptidases"/>
    <property type="match status" value="1"/>
</dbReference>
<dbReference type="NCBIfam" id="TIGR01891">
    <property type="entry name" value="amidohydrolases"/>
    <property type="match status" value="1"/>
</dbReference>
<proteinExistence type="predicted"/>
<dbReference type="PANTHER" id="PTHR11014:SF63">
    <property type="entry name" value="METALLOPEPTIDASE, PUTATIVE (AFU_ORTHOLOGUE AFUA_6G09600)-RELATED"/>
    <property type="match status" value="1"/>
</dbReference>
<dbReference type="Gene3D" id="3.30.70.360">
    <property type="match status" value="1"/>
</dbReference>
<dbReference type="Gene3D" id="3.40.630.10">
    <property type="entry name" value="Zn peptidases"/>
    <property type="match status" value="1"/>
</dbReference>
<dbReference type="PIRSF" id="PIRSF005962">
    <property type="entry name" value="Pept_M20D_amidohydro"/>
    <property type="match status" value="1"/>
</dbReference>
<accession>A0A2W1N2W8</accession>
<dbReference type="InterPro" id="IPR011650">
    <property type="entry name" value="Peptidase_M20_dimer"/>
</dbReference>
<keyword evidence="5" id="KW-1185">Reference proteome</keyword>
<evidence type="ECO:0000259" key="3">
    <source>
        <dbReference type="Pfam" id="PF07687"/>
    </source>
</evidence>
<keyword evidence="1 4" id="KW-0378">Hydrolase</keyword>